<proteinExistence type="predicted"/>
<evidence type="ECO:0008006" key="3">
    <source>
        <dbReference type="Google" id="ProtNLM"/>
    </source>
</evidence>
<comment type="caution">
    <text evidence="1">The sequence shown here is derived from an EMBL/GenBank/DDBJ whole genome shotgun (WGS) entry which is preliminary data.</text>
</comment>
<gene>
    <name evidence="1" type="ORF">E1898_16020</name>
</gene>
<dbReference type="AlphaFoldDB" id="A0A4R5UQZ6"/>
<dbReference type="EMBL" id="SMUW01000037">
    <property type="protein sequence ID" value="TDK41500.1"/>
    <property type="molecule type" value="Genomic_DNA"/>
</dbReference>
<keyword evidence="2" id="KW-1185">Reference proteome</keyword>
<dbReference type="RefSeq" id="WP_133391649.1">
    <property type="nucleotide sequence ID" value="NZ_SMUW01000037.1"/>
</dbReference>
<dbReference type="PROSITE" id="PS51257">
    <property type="entry name" value="PROKAR_LIPOPROTEIN"/>
    <property type="match status" value="1"/>
</dbReference>
<accession>A0A4R5UQZ6</accession>
<dbReference type="Proteomes" id="UP000295438">
    <property type="component" value="Unassembled WGS sequence"/>
</dbReference>
<sequence>MKKILFGLLVLGFFSCGEEDSNEIFQGKLEDFVVDKFLLKKDSTTKRINLQKQITYNEKHFFLSKDEKGYSLFSASNGEKNHSFTIPDEGPISLNGYHIASQGFDNSEFVAISSTGNVKMYIDGDQRAEINLDWSAYDELPMIQMSDKKDNFRKIGEGHFQLVNNPTNPFAENYVDVNFGKWIAEFDLRDGWICTSNFSSGLGEEFSNSSSAASLISVHNPNNDEFYVMFSPSDSLFQIKNCEVVRKLKLTSRSRFDYLPGIYEKNGRNRSWRSNPKSAANTDLAYDPINELYLRMVKVKTEESRPEVTDIRLRQGLNKSTYLMLVYNSKWELKAELEIIYDIGQTIGNLIATPRGVFIPKPEQKSEDEYELYIIDLSKFSN</sequence>
<protein>
    <recommendedName>
        <fullName evidence="3">DUF4221 domain-containing protein</fullName>
    </recommendedName>
</protein>
<organism evidence="1 2">
    <name type="scientific">Algoriphagus formosus</name>
    <dbReference type="NCBI Taxonomy" id="2007308"/>
    <lineage>
        <taxon>Bacteria</taxon>
        <taxon>Pseudomonadati</taxon>
        <taxon>Bacteroidota</taxon>
        <taxon>Cytophagia</taxon>
        <taxon>Cytophagales</taxon>
        <taxon>Cyclobacteriaceae</taxon>
        <taxon>Algoriphagus</taxon>
    </lineage>
</organism>
<evidence type="ECO:0000313" key="2">
    <source>
        <dbReference type="Proteomes" id="UP000295438"/>
    </source>
</evidence>
<reference evidence="1 2" key="1">
    <citation type="submission" date="2019-03" db="EMBL/GenBank/DDBJ databases">
        <title>Algoriphagus aquimaris sp. nov., isolated form marine sediment in Pohang, Korea.</title>
        <authorList>
            <person name="Kim J."/>
            <person name="Yoon S.-H."/>
            <person name="Lee S.-S."/>
        </authorList>
    </citation>
    <scope>NUCLEOTIDE SEQUENCE [LARGE SCALE GENOMIC DNA]</scope>
    <source>
        <strain evidence="1 2">F21</strain>
    </source>
</reference>
<name>A0A4R5UQZ6_9BACT</name>
<evidence type="ECO:0000313" key="1">
    <source>
        <dbReference type="EMBL" id="TDK41500.1"/>
    </source>
</evidence>